<keyword evidence="2" id="KW-0472">Membrane</keyword>
<accession>A0A3N4MMY5</accession>
<keyword evidence="2" id="KW-1133">Transmembrane helix</keyword>
<proteinExistence type="predicted"/>
<dbReference type="AlphaFoldDB" id="A0A3N4MMY5"/>
<keyword evidence="4" id="KW-1185">Reference proteome</keyword>
<reference evidence="3 4" key="1">
    <citation type="journal article" date="2018" name="Nat. Ecol. Evol.">
        <title>Pezizomycetes genomes reveal the molecular basis of ectomycorrhizal truffle lifestyle.</title>
        <authorList>
            <person name="Murat C."/>
            <person name="Payen T."/>
            <person name="Noel B."/>
            <person name="Kuo A."/>
            <person name="Morin E."/>
            <person name="Chen J."/>
            <person name="Kohler A."/>
            <person name="Krizsan K."/>
            <person name="Balestrini R."/>
            <person name="Da Silva C."/>
            <person name="Montanini B."/>
            <person name="Hainaut M."/>
            <person name="Levati E."/>
            <person name="Barry K.W."/>
            <person name="Belfiori B."/>
            <person name="Cichocki N."/>
            <person name="Clum A."/>
            <person name="Dockter R.B."/>
            <person name="Fauchery L."/>
            <person name="Guy J."/>
            <person name="Iotti M."/>
            <person name="Le Tacon F."/>
            <person name="Lindquist E.A."/>
            <person name="Lipzen A."/>
            <person name="Malagnac F."/>
            <person name="Mello A."/>
            <person name="Molinier V."/>
            <person name="Miyauchi S."/>
            <person name="Poulain J."/>
            <person name="Riccioni C."/>
            <person name="Rubini A."/>
            <person name="Sitrit Y."/>
            <person name="Splivallo R."/>
            <person name="Traeger S."/>
            <person name="Wang M."/>
            <person name="Zifcakova L."/>
            <person name="Wipf D."/>
            <person name="Zambonelli A."/>
            <person name="Paolocci F."/>
            <person name="Nowrousian M."/>
            <person name="Ottonello S."/>
            <person name="Baldrian P."/>
            <person name="Spatafora J.W."/>
            <person name="Henrissat B."/>
            <person name="Nagy L.G."/>
            <person name="Aury J.M."/>
            <person name="Wincker P."/>
            <person name="Grigoriev I.V."/>
            <person name="Bonfante P."/>
            <person name="Martin F.M."/>
        </authorList>
    </citation>
    <scope>NUCLEOTIDE SEQUENCE [LARGE SCALE GENOMIC DNA]</scope>
    <source>
        <strain evidence="3 4">ATCC MYA-4762</strain>
    </source>
</reference>
<evidence type="ECO:0000313" key="3">
    <source>
        <dbReference type="EMBL" id="RPB29295.1"/>
    </source>
</evidence>
<dbReference type="Proteomes" id="UP000267821">
    <property type="component" value="Unassembled WGS sequence"/>
</dbReference>
<evidence type="ECO:0000256" key="2">
    <source>
        <dbReference type="SAM" id="Phobius"/>
    </source>
</evidence>
<feature type="transmembrane region" description="Helical" evidence="2">
    <location>
        <begin position="362"/>
        <end position="382"/>
    </location>
</feature>
<keyword evidence="2" id="KW-0812">Transmembrane</keyword>
<evidence type="ECO:0000313" key="4">
    <source>
        <dbReference type="Proteomes" id="UP000267821"/>
    </source>
</evidence>
<protein>
    <submittedName>
        <fullName evidence="3">Uncharacterized protein</fullName>
    </submittedName>
</protein>
<feature type="compositionally biased region" description="Polar residues" evidence="1">
    <location>
        <begin position="254"/>
        <end position="273"/>
    </location>
</feature>
<organism evidence="3 4">
    <name type="scientific">Terfezia boudieri ATCC MYA-4762</name>
    <dbReference type="NCBI Taxonomy" id="1051890"/>
    <lineage>
        <taxon>Eukaryota</taxon>
        <taxon>Fungi</taxon>
        <taxon>Dikarya</taxon>
        <taxon>Ascomycota</taxon>
        <taxon>Pezizomycotina</taxon>
        <taxon>Pezizomycetes</taxon>
        <taxon>Pezizales</taxon>
        <taxon>Pezizaceae</taxon>
        <taxon>Terfezia</taxon>
    </lineage>
</organism>
<feature type="transmembrane region" description="Helical" evidence="2">
    <location>
        <begin position="402"/>
        <end position="420"/>
    </location>
</feature>
<gene>
    <name evidence="3" type="ORF">L211DRAFT_1120</name>
</gene>
<dbReference type="OrthoDB" id="10508813at2759"/>
<dbReference type="EMBL" id="ML121527">
    <property type="protein sequence ID" value="RPB29295.1"/>
    <property type="molecule type" value="Genomic_DNA"/>
</dbReference>
<feature type="region of interest" description="Disordered" evidence="1">
    <location>
        <begin position="222"/>
        <end position="303"/>
    </location>
</feature>
<sequence length="425" mass="45709">MYFELDIPSLHNSSEPTRLRIYIHIRHRSAPNSTPSNRLQHTYSYYSRTSYPPNSSHSPSPTTGPWITIIILTPHPPQKQKSTLPHNDTTLLTLLKRYYRTNNQPLTTRLTRNPSWILIDLLTITGNLHGEAWMAEVPGGIPDWSFLFPHDMRRESDDKWSWMFPGGKESRFHPGSQAEKAAVLFGYVDGLLGVVRNLEELRSVLERLGVLAQFLDLSTPGQGGGLGLGRRRNSYGSASIEEEPATTTTATSSLGNRNSSNSPLPPASRNSHPLQLPPSPTSPTFSNSASSPAPTSTSTSTCTTCISSSSSSSALTAQIATSTTHLAHFVAHLTALHSQAKNLQGMLTASNAIRQRGSLSTLAALGALLAPVGLVGVVFWIIGFRGGAEGEQGGRGADGWVYPIIGMVVVGVVGVVVGIVRTCGV</sequence>
<feature type="compositionally biased region" description="Low complexity" evidence="1">
    <location>
        <begin position="282"/>
        <end position="303"/>
    </location>
</feature>
<dbReference type="InParanoid" id="A0A3N4MMY5"/>
<name>A0A3N4MMY5_9PEZI</name>
<evidence type="ECO:0000256" key="1">
    <source>
        <dbReference type="SAM" id="MobiDB-lite"/>
    </source>
</evidence>